<keyword evidence="2" id="KW-1185">Reference proteome</keyword>
<sequence length="124" mass="13889">MYDEAQAGIAVRSVQHGLDRLGIVAVAPDIETQIFLGPASKRMAHSNADYRIFTPGGDKDRSDTPERAACLIVGYDGGARATRQPQAQPDQIDSQFVQRADKKEQTCEQQEFVFDKRIPLRRRE</sequence>
<evidence type="ECO:0000313" key="1">
    <source>
        <dbReference type="EMBL" id="GGD99062.1"/>
    </source>
</evidence>
<comment type="caution">
    <text evidence="1">The sequence shown here is derived from an EMBL/GenBank/DDBJ whole genome shotgun (WGS) entry which is preliminary data.</text>
</comment>
<evidence type="ECO:0000313" key="2">
    <source>
        <dbReference type="Proteomes" id="UP000619041"/>
    </source>
</evidence>
<proteinExistence type="predicted"/>
<accession>A0ABQ1SAM5</accession>
<dbReference type="EMBL" id="BMKL01000001">
    <property type="protein sequence ID" value="GGD99062.1"/>
    <property type="molecule type" value="Genomic_DNA"/>
</dbReference>
<protein>
    <submittedName>
        <fullName evidence="1">Uncharacterized protein</fullName>
    </submittedName>
</protein>
<gene>
    <name evidence="1" type="ORF">GCM10011515_18640</name>
</gene>
<dbReference type="Proteomes" id="UP000619041">
    <property type="component" value="Unassembled WGS sequence"/>
</dbReference>
<name>A0ABQ1SAM5_9SPHN</name>
<organism evidence="1 2">
    <name type="scientific">Tsuneonella deserti</name>
    <dbReference type="NCBI Taxonomy" id="2035528"/>
    <lineage>
        <taxon>Bacteria</taxon>
        <taxon>Pseudomonadati</taxon>
        <taxon>Pseudomonadota</taxon>
        <taxon>Alphaproteobacteria</taxon>
        <taxon>Sphingomonadales</taxon>
        <taxon>Erythrobacteraceae</taxon>
        <taxon>Tsuneonella</taxon>
    </lineage>
</organism>
<reference evidence="2" key="1">
    <citation type="journal article" date="2019" name="Int. J. Syst. Evol. Microbiol.">
        <title>The Global Catalogue of Microorganisms (GCM) 10K type strain sequencing project: providing services to taxonomists for standard genome sequencing and annotation.</title>
        <authorList>
            <consortium name="The Broad Institute Genomics Platform"/>
            <consortium name="The Broad Institute Genome Sequencing Center for Infectious Disease"/>
            <person name="Wu L."/>
            <person name="Ma J."/>
        </authorList>
    </citation>
    <scope>NUCLEOTIDE SEQUENCE [LARGE SCALE GENOMIC DNA]</scope>
    <source>
        <strain evidence="2">CGMCC 1.15959</strain>
    </source>
</reference>